<proteinExistence type="predicted"/>
<dbReference type="AlphaFoldDB" id="A0A1G7M1X1"/>
<evidence type="ECO:0000256" key="1">
    <source>
        <dbReference type="SAM" id="MobiDB-lite"/>
    </source>
</evidence>
<accession>A0A1G7M1X1</accession>
<evidence type="ECO:0000313" key="4">
    <source>
        <dbReference type="Proteomes" id="UP000199076"/>
    </source>
</evidence>
<feature type="domain" description="SCP" evidence="2">
    <location>
        <begin position="118"/>
        <end position="232"/>
    </location>
</feature>
<sequence>MKRALAASLLLLAVAVSLPLVVDGLTPGPDRDRSVSSPTLPPETTTVSEATAAADLTAVEPTPDRPPQAAAVVSATEADDSMALNETRLERALAAAINGYRDNPIRSDTFDGTLETNTTVAQRLSTLARNHSARMARLHLAAPTAGETTTADRYAAAGLDCRMRHQYESYLRPLSDLELVTSVDPNGANATVTANAVVERWFADRASRETLTIRNADHVGTGVATADGIVYVTVALC</sequence>
<dbReference type="Pfam" id="PF00188">
    <property type="entry name" value="CAP"/>
    <property type="match status" value="1"/>
</dbReference>
<keyword evidence="4" id="KW-1185">Reference proteome</keyword>
<dbReference type="EMBL" id="FNBK01000007">
    <property type="protein sequence ID" value="SDF55747.1"/>
    <property type="molecule type" value="Genomic_DNA"/>
</dbReference>
<feature type="region of interest" description="Disordered" evidence="1">
    <location>
        <begin position="25"/>
        <end position="48"/>
    </location>
</feature>
<reference evidence="4" key="1">
    <citation type="submission" date="2016-10" db="EMBL/GenBank/DDBJ databases">
        <authorList>
            <person name="Varghese N."/>
            <person name="Submissions S."/>
        </authorList>
    </citation>
    <scope>NUCLEOTIDE SEQUENCE [LARGE SCALE GENOMIC DNA]</scope>
    <source>
        <strain evidence="4">IBRC-M 10760</strain>
    </source>
</reference>
<dbReference type="InterPro" id="IPR035940">
    <property type="entry name" value="CAP_sf"/>
</dbReference>
<dbReference type="Proteomes" id="UP000199076">
    <property type="component" value="Unassembled WGS sequence"/>
</dbReference>
<protein>
    <submittedName>
        <fullName evidence="3">Cysteine-rich secretory protein family protein</fullName>
    </submittedName>
</protein>
<organism evidence="3 4">
    <name type="scientific">Halorientalis regularis</name>
    <dbReference type="NCBI Taxonomy" id="660518"/>
    <lineage>
        <taxon>Archaea</taxon>
        <taxon>Methanobacteriati</taxon>
        <taxon>Methanobacteriota</taxon>
        <taxon>Stenosarchaea group</taxon>
        <taxon>Halobacteria</taxon>
        <taxon>Halobacteriales</taxon>
        <taxon>Haloarculaceae</taxon>
        <taxon>Halorientalis</taxon>
    </lineage>
</organism>
<gene>
    <name evidence="3" type="ORF">SAMN05216218_107104</name>
</gene>
<dbReference type="InterPro" id="IPR014044">
    <property type="entry name" value="CAP_dom"/>
</dbReference>
<name>A0A1G7M1X1_9EURY</name>
<dbReference type="Gene3D" id="3.40.33.10">
    <property type="entry name" value="CAP"/>
    <property type="match status" value="1"/>
</dbReference>
<evidence type="ECO:0000259" key="2">
    <source>
        <dbReference type="Pfam" id="PF00188"/>
    </source>
</evidence>
<dbReference type="STRING" id="660518.SAMN05216218_107104"/>
<evidence type="ECO:0000313" key="3">
    <source>
        <dbReference type="EMBL" id="SDF55747.1"/>
    </source>
</evidence>